<dbReference type="PANTHER" id="PTHR21664">
    <property type="entry name" value="CHRONIC MYELOGENOUS LEUKEMIA TUMOR ANTIGEN 66"/>
    <property type="match status" value="1"/>
</dbReference>
<comment type="subcellular location">
    <subcellularLocation>
        <location evidence="2">Cytoplasm</location>
    </subcellularLocation>
    <subcellularLocation>
        <location evidence="1">Nucleus</location>
    </subcellularLocation>
</comment>
<dbReference type="PANTHER" id="PTHR21664:SF1">
    <property type="entry name" value="NUDC DOMAIN-CONTAINING PROTEIN 1"/>
    <property type="match status" value="1"/>
</dbReference>
<dbReference type="InterPro" id="IPR008978">
    <property type="entry name" value="HSP20-like_chaperone"/>
</dbReference>
<dbReference type="SUPFAM" id="SSF49764">
    <property type="entry name" value="HSP20-like chaperones"/>
    <property type="match status" value="1"/>
</dbReference>
<comment type="caution">
    <text evidence="7">The sequence shown here is derived from an EMBL/GenBank/DDBJ whole genome shotgun (WGS) entry which is preliminary data.</text>
</comment>
<evidence type="ECO:0000256" key="2">
    <source>
        <dbReference type="ARBA" id="ARBA00004496"/>
    </source>
</evidence>
<dbReference type="GO" id="GO:0005634">
    <property type="term" value="C:nucleus"/>
    <property type="evidence" value="ECO:0007669"/>
    <property type="project" value="UniProtKB-SubCell"/>
</dbReference>
<name>A0AAD9D1T9_PAPLA</name>
<dbReference type="AlphaFoldDB" id="A0AAD9D1T9"/>
<evidence type="ECO:0000313" key="8">
    <source>
        <dbReference type="Proteomes" id="UP001182556"/>
    </source>
</evidence>
<keyword evidence="8" id="KW-1185">Reference proteome</keyword>
<dbReference type="EMBL" id="JAODAN010000005">
    <property type="protein sequence ID" value="KAK1924423.1"/>
    <property type="molecule type" value="Genomic_DNA"/>
</dbReference>
<dbReference type="Pfam" id="PF04969">
    <property type="entry name" value="CS"/>
    <property type="match status" value="1"/>
</dbReference>
<dbReference type="Proteomes" id="UP001182556">
    <property type="component" value="Unassembled WGS sequence"/>
</dbReference>
<evidence type="ECO:0000259" key="6">
    <source>
        <dbReference type="PROSITE" id="PS51203"/>
    </source>
</evidence>
<dbReference type="CDD" id="cd06467">
    <property type="entry name" value="p23_NUDC_like"/>
    <property type="match status" value="1"/>
</dbReference>
<dbReference type="InterPro" id="IPR037895">
    <property type="entry name" value="NUDCD1"/>
</dbReference>
<dbReference type="InterPro" id="IPR007052">
    <property type="entry name" value="CS_dom"/>
</dbReference>
<sequence length="615" mass="66291">MSHLFQPTRSLLYPQFETYRLHSLDPTDDVSTCALPGSGATQSRVGYNTHLLSFKETRARIAWDHLVTEGKGGVYIDADWNVVGFELNDDLTPTFSTLASLPQPISSSQAAQHPEYPSVLSLSPTQWLVATGSGSLYLLNTSGLSGELVARYDLYGTGGTEPLPFLLHAVHTEGDLARVLISRARRDEKKTIGFELLEVLVDLGKRNGVDDGPEAVDVQWRLPGGDVPVWCAWEGGAWVILSGEAFADPPSEAENEDVIEMDKENDGMAEGVEGDMEVDKEDEQPAPYSWTQTSESISLTIPLPSGTTRDDVSVGLTATTFTLSVATDPSPTLAAFLAKPSRQFWTTIDPSTSTWTFGPDKIELDLVKVDENTRWPSVFFSDDDDEDEVPETLSKAMLEAVKASFANIHTRSEGEPGGNHPAIPALLREEMEYDLEDGEDYGENATGLFGEPGGRVGRDVLIGRIRGGVPTWSKAPVTVVSLPLGSRPDIMVKSAVDGLLFALPSGDPTREPWEHVATSPALSFVLSSKRDLRLVRHVGERAGTTVLAFDAGGMASGNVYVYYPPVNKTTGKQGVVQVSGGDRGALLGVGEVEVGGRRVVVALCEHKLVVLNGVV</sequence>
<accession>A0AAD9D1T9</accession>
<evidence type="ECO:0000313" key="7">
    <source>
        <dbReference type="EMBL" id="KAK1924423.1"/>
    </source>
</evidence>
<dbReference type="GO" id="GO:0005737">
    <property type="term" value="C:cytoplasm"/>
    <property type="evidence" value="ECO:0007669"/>
    <property type="project" value="UniProtKB-SubCell"/>
</dbReference>
<proteinExistence type="predicted"/>
<dbReference type="PROSITE" id="PS51203">
    <property type="entry name" value="CS"/>
    <property type="match status" value="1"/>
</dbReference>
<evidence type="ECO:0000256" key="4">
    <source>
        <dbReference type="ARBA" id="ARBA00022490"/>
    </source>
</evidence>
<keyword evidence="4" id="KW-0963">Cytoplasm</keyword>
<organism evidence="7 8">
    <name type="scientific">Papiliotrema laurentii</name>
    <name type="common">Cryptococcus laurentii</name>
    <dbReference type="NCBI Taxonomy" id="5418"/>
    <lineage>
        <taxon>Eukaryota</taxon>
        <taxon>Fungi</taxon>
        <taxon>Dikarya</taxon>
        <taxon>Basidiomycota</taxon>
        <taxon>Agaricomycotina</taxon>
        <taxon>Tremellomycetes</taxon>
        <taxon>Tremellales</taxon>
        <taxon>Rhynchogastremaceae</taxon>
        <taxon>Papiliotrema</taxon>
    </lineage>
</organism>
<protein>
    <recommendedName>
        <fullName evidence="3">NudC domain-containing protein 1</fullName>
    </recommendedName>
</protein>
<keyword evidence="5" id="KW-0539">Nucleus</keyword>
<evidence type="ECO:0000256" key="5">
    <source>
        <dbReference type="ARBA" id="ARBA00023242"/>
    </source>
</evidence>
<evidence type="ECO:0000256" key="1">
    <source>
        <dbReference type="ARBA" id="ARBA00004123"/>
    </source>
</evidence>
<reference evidence="7" key="1">
    <citation type="submission" date="2023-02" db="EMBL/GenBank/DDBJ databases">
        <title>Identification and recombinant expression of a fungal hydrolase from Papiliotrema laurentii that hydrolyzes apple cutin and clears colloidal polyester polyurethane.</title>
        <authorList>
            <consortium name="DOE Joint Genome Institute"/>
            <person name="Roman V.A."/>
            <person name="Bojanowski C."/>
            <person name="Crable B.R."/>
            <person name="Wagner D.N."/>
            <person name="Hung C.S."/>
            <person name="Nadeau L.J."/>
            <person name="Schratz L."/>
            <person name="Haridas S."/>
            <person name="Pangilinan J."/>
            <person name="Lipzen A."/>
            <person name="Na H."/>
            <person name="Yan M."/>
            <person name="Ng V."/>
            <person name="Grigoriev I.V."/>
            <person name="Spatafora J.W."/>
            <person name="Barlow D."/>
            <person name="Biffinger J."/>
            <person name="Kelley-Loughnane N."/>
            <person name="Varaljay V.A."/>
            <person name="Crookes-Goodson W.J."/>
        </authorList>
    </citation>
    <scope>NUCLEOTIDE SEQUENCE</scope>
    <source>
        <strain evidence="7">5307AH</strain>
    </source>
</reference>
<feature type="domain" description="CS" evidence="6">
    <location>
        <begin position="283"/>
        <end position="379"/>
    </location>
</feature>
<dbReference type="Gene3D" id="2.60.40.790">
    <property type="match status" value="1"/>
</dbReference>
<gene>
    <name evidence="7" type="ORF">DB88DRAFT_505227</name>
</gene>
<evidence type="ECO:0000256" key="3">
    <source>
        <dbReference type="ARBA" id="ARBA00018915"/>
    </source>
</evidence>